<accession>A0A9X3ZJ85</accession>
<evidence type="ECO:0000259" key="4">
    <source>
        <dbReference type="Pfam" id="PF25917"/>
    </source>
</evidence>
<protein>
    <submittedName>
        <fullName evidence="5">Efflux RND transporter periplasmic adaptor subunit</fullName>
    </submittedName>
</protein>
<dbReference type="Proteomes" id="UP001151234">
    <property type="component" value="Unassembled WGS sequence"/>
</dbReference>
<feature type="compositionally biased region" description="Basic and acidic residues" evidence="3">
    <location>
        <begin position="1"/>
        <end position="17"/>
    </location>
</feature>
<keyword evidence="2" id="KW-0175">Coiled coil</keyword>
<dbReference type="GO" id="GO:1990281">
    <property type="term" value="C:efflux pump complex"/>
    <property type="evidence" value="ECO:0007669"/>
    <property type="project" value="TreeGrafter"/>
</dbReference>
<dbReference type="Gene3D" id="2.40.30.170">
    <property type="match status" value="1"/>
</dbReference>
<dbReference type="GO" id="GO:0015562">
    <property type="term" value="F:efflux transmembrane transporter activity"/>
    <property type="evidence" value="ECO:0007669"/>
    <property type="project" value="TreeGrafter"/>
</dbReference>
<feature type="coiled-coil region" evidence="2">
    <location>
        <begin position="143"/>
        <end position="191"/>
    </location>
</feature>
<feature type="domain" description="Multidrug resistance protein MdtA-like barrel-sandwich hybrid" evidence="4">
    <location>
        <begin position="100"/>
        <end position="279"/>
    </location>
</feature>
<dbReference type="PANTHER" id="PTHR30469">
    <property type="entry name" value="MULTIDRUG RESISTANCE PROTEIN MDTA"/>
    <property type="match status" value="1"/>
</dbReference>
<keyword evidence="6" id="KW-1185">Reference proteome</keyword>
<dbReference type="Gene3D" id="2.40.50.100">
    <property type="match status" value="1"/>
</dbReference>
<evidence type="ECO:0000313" key="6">
    <source>
        <dbReference type="Proteomes" id="UP001151234"/>
    </source>
</evidence>
<comment type="caution">
    <text evidence="5">The sequence shown here is derived from an EMBL/GenBank/DDBJ whole genome shotgun (WGS) entry which is preliminary data.</text>
</comment>
<feature type="region of interest" description="Disordered" evidence="3">
    <location>
        <begin position="443"/>
        <end position="465"/>
    </location>
</feature>
<dbReference type="NCBIfam" id="TIGR01730">
    <property type="entry name" value="RND_mfp"/>
    <property type="match status" value="1"/>
</dbReference>
<feature type="compositionally biased region" description="Basic and acidic residues" evidence="3">
    <location>
        <begin position="453"/>
        <end position="465"/>
    </location>
</feature>
<dbReference type="SUPFAM" id="SSF111369">
    <property type="entry name" value="HlyD-like secretion proteins"/>
    <property type="match status" value="2"/>
</dbReference>
<dbReference type="AlphaFoldDB" id="A0A9X3ZJ85"/>
<dbReference type="InterPro" id="IPR058625">
    <property type="entry name" value="MdtA-like_BSH"/>
</dbReference>
<proteinExistence type="inferred from homology"/>
<dbReference type="EMBL" id="JAPJZI010000001">
    <property type="protein sequence ID" value="MDA5400345.1"/>
    <property type="molecule type" value="Genomic_DNA"/>
</dbReference>
<organism evidence="5 6">
    <name type="scientific">Hoeflea prorocentri</name>
    <dbReference type="NCBI Taxonomy" id="1922333"/>
    <lineage>
        <taxon>Bacteria</taxon>
        <taxon>Pseudomonadati</taxon>
        <taxon>Pseudomonadota</taxon>
        <taxon>Alphaproteobacteria</taxon>
        <taxon>Hyphomicrobiales</taxon>
        <taxon>Rhizobiaceae</taxon>
        <taxon>Hoeflea</taxon>
    </lineage>
</organism>
<dbReference type="Gene3D" id="1.10.287.470">
    <property type="entry name" value="Helix hairpin bin"/>
    <property type="match status" value="1"/>
</dbReference>
<sequence>MLKSAHDGEAAQSHTDDDAAPVEMSPRSPLLSGGRVLLQVIVMLAVLGGSYAVMNRLIATGPERTPRPFQPTVYSIETVVAEQAVNTPQLMLYGEVQAARSVELRPLVNGEIIAVNPELKAGSYVAGGDVLIEIDAFSYRGALSEARANLAQARATLAETKARMVSEQEQLEASEMQLTLAESDLERAESLVASGTLTEKQVEDRRLIVSQREQAVSQRRNNRIIEEARQEQQEANIESLEWKVQQAERNLEYTELKAPFSGVVQTHNAEPGRYVSSNDVVASLYDDNALEVRFTLTDAQYGRISTDADPLIGRAIKVVWTVGVSSYEYVGRIDRIAAEIASQRGGVEVVARLEPSDSPVQLRPGAFVEIDVPDRTYEDSLRIPETALFSGSEVFVVEDGKLVRRVVEIAAFDREDIIVTGGIEPGEIVMTTHLTQADDGVRVRQSAGETDDANGRARPEAAEGS</sequence>
<comment type="similarity">
    <text evidence="1">Belongs to the membrane fusion protein (MFP) (TC 8.A.1) family.</text>
</comment>
<dbReference type="PANTHER" id="PTHR30469:SF12">
    <property type="entry name" value="MULTIDRUG RESISTANCE PROTEIN MDTA"/>
    <property type="match status" value="1"/>
</dbReference>
<dbReference type="Pfam" id="PF25917">
    <property type="entry name" value="BSH_RND"/>
    <property type="match status" value="1"/>
</dbReference>
<gene>
    <name evidence="5" type="ORF">OQ273_17340</name>
</gene>
<name>A0A9X3ZJ85_9HYPH</name>
<evidence type="ECO:0000313" key="5">
    <source>
        <dbReference type="EMBL" id="MDA5400345.1"/>
    </source>
</evidence>
<reference evidence="5" key="1">
    <citation type="submission" date="2022-11" db="EMBL/GenBank/DDBJ databases">
        <title>Draft genome sequence of Hoeflea poritis E7-10 and Hoeflea prorocentri PM5-8, separated from scleractinian coral Porites lutea and marine dinoflagellate.</title>
        <authorList>
            <person name="Zhang G."/>
            <person name="Wei Q."/>
            <person name="Cai L."/>
        </authorList>
    </citation>
    <scope>NUCLEOTIDE SEQUENCE</scope>
    <source>
        <strain evidence="5">PM5-8</strain>
    </source>
</reference>
<evidence type="ECO:0000256" key="2">
    <source>
        <dbReference type="SAM" id="Coils"/>
    </source>
</evidence>
<evidence type="ECO:0000256" key="3">
    <source>
        <dbReference type="SAM" id="MobiDB-lite"/>
    </source>
</evidence>
<feature type="coiled-coil region" evidence="2">
    <location>
        <begin position="225"/>
        <end position="257"/>
    </location>
</feature>
<dbReference type="InterPro" id="IPR006143">
    <property type="entry name" value="RND_pump_MFP"/>
</dbReference>
<dbReference type="Gene3D" id="2.40.420.20">
    <property type="match status" value="1"/>
</dbReference>
<evidence type="ECO:0000256" key="1">
    <source>
        <dbReference type="ARBA" id="ARBA00009477"/>
    </source>
</evidence>
<dbReference type="RefSeq" id="WP_267991820.1">
    <property type="nucleotide sequence ID" value="NZ_JAPJZI010000001.1"/>
</dbReference>
<feature type="region of interest" description="Disordered" evidence="3">
    <location>
        <begin position="1"/>
        <end position="26"/>
    </location>
</feature>